<evidence type="ECO:0000313" key="2">
    <source>
        <dbReference type="Proteomes" id="UP000729701"/>
    </source>
</evidence>
<protein>
    <submittedName>
        <fullName evidence="1">Uncharacterized protein</fullName>
    </submittedName>
</protein>
<dbReference type="AlphaFoldDB" id="A0A951QUR7"/>
<evidence type="ECO:0000313" key="1">
    <source>
        <dbReference type="EMBL" id="MBW4672409.1"/>
    </source>
</evidence>
<organism evidence="1 2">
    <name type="scientific">Cyanomargarita calcarea GSE-NOS-MK-12-04C</name>
    <dbReference type="NCBI Taxonomy" id="2839659"/>
    <lineage>
        <taxon>Bacteria</taxon>
        <taxon>Bacillati</taxon>
        <taxon>Cyanobacteriota</taxon>
        <taxon>Cyanophyceae</taxon>
        <taxon>Nostocales</taxon>
        <taxon>Cyanomargaritaceae</taxon>
        <taxon>Cyanomargarita</taxon>
    </lineage>
</organism>
<gene>
    <name evidence="1" type="ORF">KME60_34585</name>
</gene>
<dbReference type="Proteomes" id="UP000729701">
    <property type="component" value="Unassembled WGS sequence"/>
</dbReference>
<dbReference type="EMBL" id="JAHHGZ010000076">
    <property type="protein sequence ID" value="MBW4672409.1"/>
    <property type="molecule type" value="Genomic_DNA"/>
</dbReference>
<feature type="non-terminal residue" evidence="1">
    <location>
        <position position="1"/>
    </location>
</feature>
<name>A0A951QUR7_9CYAN</name>
<accession>A0A951QUR7</accession>
<proteinExistence type="predicted"/>
<reference evidence="1" key="1">
    <citation type="submission" date="2021-05" db="EMBL/GenBank/DDBJ databases">
        <authorList>
            <person name="Pietrasiak N."/>
            <person name="Ward R."/>
            <person name="Stajich J.E."/>
            <person name="Kurbessoian T."/>
        </authorList>
    </citation>
    <scope>NUCLEOTIDE SEQUENCE</scope>
    <source>
        <strain evidence="1">GSE-NOS-MK-12-04C</strain>
    </source>
</reference>
<sequence length="82" mass="9599">ELKPSNWGKRLWTRRSRLPWLKQEVDNNYYNDVNSCLSSIEQIRVCGKTKSSKTFTKSVKNTPSRLTMTSKPYFRIGCIGRL</sequence>
<reference evidence="1" key="2">
    <citation type="journal article" date="2022" name="Microbiol. Resour. Announc.">
        <title>Metagenome Sequencing to Explore Phylogenomics of Terrestrial Cyanobacteria.</title>
        <authorList>
            <person name="Ward R.D."/>
            <person name="Stajich J.E."/>
            <person name="Johansen J.R."/>
            <person name="Huntemann M."/>
            <person name="Clum A."/>
            <person name="Foster B."/>
            <person name="Foster B."/>
            <person name="Roux S."/>
            <person name="Palaniappan K."/>
            <person name="Varghese N."/>
            <person name="Mukherjee S."/>
            <person name="Reddy T.B.K."/>
            <person name="Daum C."/>
            <person name="Copeland A."/>
            <person name="Chen I.A."/>
            <person name="Ivanova N.N."/>
            <person name="Kyrpides N.C."/>
            <person name="Shapiro N."/>
            <person name="Eloe-Fadrosh E.A."/>
            <person name="Pietrasiak N."/>
        </authorList>
    </citation>
    <scope>NUCLEOTIDE SEQUENCE</scope>
    <source>
        <strain evidence="1">GSE-NOS-MK-12-04C</strain>
    </source>
</reference>
<comment type="caution">
    <text evidence="1">The sequence shown here is derived from an EMBL/GenBank/DDBJ whole genome shotgun (WGS) entry which is preliminary data.</text>
</comment>